<dbReference type="InterPro" id="IPR015659">
    <property type="entry name" value="Proline_oxidase"/>
</dbReference>
<evidence type="ECO:0000313" key="4">
    <source>
        <dbReference type="Proteomes" id="UP000664317"/>
    </source>
</evidence>
<dbReference type="Proteomes" id="UP000664317">
    <property type="component" value="Unassembled WGS sequence"/>
</dbReference>
<evidence type="ECO:0000259" key="2">
    <source>
        <dbReference type="Pfam" id="PF01619"/>
    </source>
</evidence>
<comment type="caution">
    <text evidence="3">The sequence shown here is derived from an EMBL/GenBank/DDBJ whole genome shotgun (WGS) entry which is preliminary data.</text>
</comment>
<dbReference type="SUPFAM" id="SSF51730">
    <property type="entry name" value="FAD-linked oxidoreductase"/>
    <property type="match status" value="1"/>
</dbReference>
<dbReference type="EMBL" id="JAFKCT010000007">
    <property type="protein sequence ID" value="MBN7812479.1"/>
    <property type="molecule type" value="Genomic_DNA"/>
</dbReference>
<dbReference type="PANTHER" id="PTHR13914">
    <property type="entry name" value="PROLINE OXIDASE"/>
    <property type="match status" value="1"/>
</dbReference>
<dbReference type="InterPro" id="IPR002872">
    <property type="entry name" value="Proline_DH_dom"/>
</dbReference>
<keyword evidence="4" id="KW-1185">Reference proteome</keyword>
<gene>
    <name evidence="3" type="ORF">J0A68_16110</name>
</gene>
<feature type="domain" description="Proline dehydrogenase" evidence="2">
    <location>
        <begin position="80"/>
        <end position="375"/>
    </location>
</feature>
<dbReference type="PANTHER" id="PTHR13914:SF0">
    <property type="entry name" value="PROLINE DEHYDROGENASE 1, MITOCHONDRIAL"/>
    <property type="match status" value="1"/>
</dbReference>
<reference evidence="3 4" key="1">
    <citation type="submission" date="2021-03" db="EMBL/GenBank/DDBJ databases">
        <title>novel species isolated from a fishpond in China.</title>
        <authorList>
            <person name="Lu H."/>
            <person name="Cai Z."/>
        </authorList>
    </citation>
    <scope>NUCLEOTIDE SEQUENCE [LARGE SCALE GENOMIC DNA]</scope>
    <source>
        <strain evidence="3 4">H41</strain>
    </source>
</reference>
<dbReference type="InterPro" id="IPR029041">
    <property type="entry name" value="FAD-linked_oxidoreductase-like"/>
</dbReference>
<dbReference type="RefSeq" id="WP_206579260.1">
    <property type="nucleotide sequence ID" value="NZ_JAFKCT010000007.1"/>
</dbReference>
<sequence>MSVKPQISFENLEVAFASKTDAELRKMYVIFATLNNNLISDLGIGLANLAFKLKLPVKGIMKRTMFGHFCGGETIAESIQASKRLAQYGVGSLLDYSVEGKGDEASFDRTCEEIYQTLVESAKTDHMPFGVFKVTGLGDYHIMEKMQAGEKLSAAEEQAFARTKARVERLCKAAHDLGIKILSDAEESWFQDVIDDLTYDMMEKYNRERCVVYNTYQMYRHDALGRLRQSQEVAAQKGYLLGAKPVRGAYMEKERERAEELGYTDPIQPNKEATDRDYDAAIGFCVENGVHVVCATHNEASTRKLTELMNIHGISPTDERVYFAQLYGMSENISFNLADAGYNVAKYMPYGPVEKVMPYLTRRAAENTSIAGQSSREFDLIRREMKRRKGKG</sequence>
<keyword evidence="1" id="KW-0560">Oxidoreductase</keyword>
<evidence type="ECO:0000256" key="1">
    <source>
        <dbReference type="ARBA" id="ARBA00023002"/>
    </source>
</evidence>
<name>A0ABS3C5T0_9BACT</name>
<dbReference type="Gene3D" id="3.20.20.220">
    <property type="match status" value="1"/>
</dbReference>
<dbReference type="Pfam" id="PF01619">
    <property type="entry name" value="Pro_dh"/>
    <property type="match status" value="1"/>
</dbReference>
<organism evidence="3 4">
    <name type="scientific">Algoriphagus oliviformis</name>
    <dbReference type="NCBI Taxonomy" id="2811231"/>
    <lineage>
        <taxon>Bacteria</taxon>
        <taxon>Pseudomonadati</taxon>
        <taxon>Bacteroidota</taxon>
        <taxon>Cytophagia</taxon>
        <taxon>Cytophagales</taxon>
        <taxon>Cyclobacteriaceae</taxon>
        <taxon>Algoriphagus</taxon>
    </lineage>
</organism>
<accession>A0ABS3C5T0</accession>
<proteinExistence type="predicted"/>
<protein>
    <submittedName>
        <fullName evidence="3">Proline dehydrogenase family protein</fullName>
    </submittedName>
</protein>
<evidence type="ECO:0000313" key="3">
    <source>
        <dbReference type="EMBL" id="MBN7812479.1"/>
    </source>
</evidence>